<dbReference type="RefSeq" id="WP_115451379.1">
    <property type="nucleotide sequence ID" value="NZ_QNQT01000002.1"/>
</dbReference>
<comment type="caution">
    <text evidence="1">The sequence shown here is derived from an EMBL/GenBank/DDBJ whole genome shotgun (WGS) entry which is preliminary data.</text>
</comment>
<accession>A0A3D8GTD5</accession>
<evidence type="ECO:0000313" key="2">
    <source>
        <dbReference type="Proteomes" id="UP000257144"/>
    </source>
</evidence>
<evidence type="ECO:0000313" key="1">
    <source>
        <dbReference type="EMBL" id="RDU37708.1"/>
    </source>
</evidence>
<keyword evidence="2" id="KW-1185">Reference proteome</keyword>
<gene>
    <name evidence="1" type="ORF">DRW41_07700</name>
</gene>
<dbReference type="AlphaFoldDB" id="A0A3D8GTD5"/>
<name>A0A3D8GTD5_9BACI</name>
<proteinExistence type="predicted"/>
<sequence length="169" mass="18843">MDKQTLYVSDNFFSAGRTDVYNGLKEKVGEVDLRSMFTAGLDVLNKEGEIIVSGKFPFLSRRWIVTGSDGQEIGNLRAKFALFSRRYQYNTEAGRVFEIESEAFSNLYLLYDENGNEAGRFEKISGFFSAAAFQLTSSDEGLDVYEMIAVVMGVNAIQKAARSARNAAH</sequence>
<organism evidence="1 2">
    <name type="scientific">Neobacillus piezotolerans</name>
    <dbReference type="NCBI Taxonomy" id="2259171"/>
    <lineage>
        <taxon>Bacteria</taxon>
        <taxon>Bacillati</taxon>
        <taxon>Bacillota</taxon>
        <taxon>Bacilli</taxon>
        <taxon>Bacillales</taxon>
        <taxon>Bacillaceae</taxon>
        <taxon>Neobacillus</taxon>
    </lineage>
</organism>
<dbReference type="Proteomes" id="UP000257144">
    <property type="component" value="Unassembled WGS sequence"/>
</dbReference>
<protein>
    <submittedName>
        <fullName evidence="1">Uncharacterized protein</fullName>
    </submittedName>
</protein>
<dbReference type="OrthoDB" id="2692055at2"/>
<dbReference type="EMBL" id="QNQT01000002">
    <property type="protein sequence ID" value="RDU37708.1"/>
    <property type="molecule type" value="Genomic_DNA"/>
</dbReference>
<reference evidence="1 2" key="1">
    <citation type="submission" date="2018-07" db="EMBL/GenBank/DDBJ databases">
        <title>Bacillus sp. YLB-04 draft genome sequence.</title>
        <authorList>
            <person name="Yu L."/>
            <person name="Tang X."/>
        </authorList>
    </citation>
    <scope>NUCLEOTIDE SEQUENCE [LARGE SCALE GENOMIC DNA]</scope>
    <source>
        <strain evidence="1 2">YLB-04</strain>
    </source>
</reference>